<feature type="repeat" description="WD" evidence="3">
    <location>
        <begin position="974"/>
        <end position="1005"/>
    </location>
</feature>
<keyword evidence="1 3" id="KW-0853">WD repeat</keyword>
<dbReference type="AlphaFoldDB" id="A0A8J7IWC9"/>
<feature type="repeat" description="WD" evidence="3">
    <location>
        <begin position="1015"/>
        <end position="1046"/>
    </location>
</feature>
<dbReference type="CDD" id="cd00200">
    <property type="entry name" value="WD40"/>
    <property type="match status" value="2"/>
</dbReference>
<dbReference type="SMART" id="SM00320">
    <property type="entry name" value="WD40"/>
    <property type="match status" value="14"/>
</dbReference>
<name>A0A8J7IWC9_9CYAN</name>
<feature type="repeat" description="WD" evidence="3">
    <location>
        <begin position="728"/>
        <end position="769"/>
    </location>
</feature>
<dbReference type="Proteomes" id="UP000654482">
    <property type="component" value="Unassembled WGS sequence"/>
</dbReference>
<protein>
    <submittedName>
        <fullName evidence="4">AAA-like domain-containing protein</fullName>
    </submittedName>
</protein>
<feature type="repeat" description="WD" evidence="3">
    <location>
        <begin position="933"/>
        <end position="964"/>
    </location>
</feature>
<feature type="repeat" description="WD" evidence="3">
    <location>
        <begin position="851"/>
        <end position="882"/>
    </location>
</feature>
<dbReference type="InterPro" id="IPR036322">
    <property type="entry name" value="WD40_repeat_dom_sf"/>
</dbReference>
<sequence length="1177" mass="130904">MNDSHYQVGGSLSNESPSYVGRDADSHLYSALKRGEFCYVLNSRQMGKSSLLVRVKHRLEAEGFLCLGLDMTSIGSDNITPEQWYKSIASGLWLEADLLGQVNLKAWWRDGEGVSLAQRLNRFIREVLLEEFPQQKIVIFIDEIDSILSLKFSIDDFFALIRYCYNQRAIDPTYQRVTFAIFGVATPSDLIADKKRTPFNIGEAIELRGFTLEEAHLLAKGLTVKEGNPDIILREILAWTQGQPFLTQKLCQLVIRSHQDITGGALAIPPGTEAFWVESLVRTKILYQWESKDEPEHLRTIRDRVNRNVQRAGRLLGLYQQILQGEALKADDSRDCIELILSGLVAKQNGVLAVKNRIYQEVFNLDWVENQLRSLRPYSEAFNAWIASQKKDESRLLLGQALREAELWSQGKSLSDGDYQFLAASESRDRANVQMALEAERTQAIQAQLEEERKRRLQEQTTLKLQRLLLGVATLALALTSGLSAVAYWQFRKASINERAARISEIKALASSAEGSLDSNRQLEALVQAIKASTKLRGVWQVEPELKQRVQSNLRQVLYSLEQVNSLSGNRGIVDIAIASNRGLIAAATRANTIDLWRKNGEFVRSIDAHNAEVRGVAFSPNGKLIASASADGTAKLWQTNGTFVKTLEAGNKELWDVEFSPDGKLIATASADKTVKLWRRDGSLQHTFYDIKSSVRGIAFSPDGKYIVSASVNTIQLWRIDGTLLKTLAVQSALRKVAFSPDGQFIAASAVDNTIQLWKIDGTRSVSLRGHKAAVRDVAFSPNGEQIASASADNTIKIWKPDGTLIKTIEGHQAVIRGVTFCSDGNHLISASEDGTIRLWQRQNPFQQNLMGHNRLVRKVAFSPNGKRIASASGDKTLKLWRRDGTLLKTLTDHRSIVFDVDFDPQGQKMASVSRDGTLKLRQSDGTVLKTLIDKKIPIWGVKFSPNGKLLAAALNNGTIEIWRSDGTLLKAFNAHAAAVRSVDFSPDGMLLVSGGLDDRVKIWRSDGTLLKTLTDHSASVREVAFSPDGRAIASASADTTVKLWRTDGTLLRTLKGHKAAIWGVAFSPDGKFIASASMDNTIVLWQQNGRLVRRLRGHNAVVRGVAFSPDSKTLASASDDRAIILWDLQKILNLDELEFACDWVRDYLKTNPDVDEEDRNLCDTFRFHSNNSALN</sequence>
<evidence type="ECO:0000313" key="5">
    <source>
        <dbReference type="Proteomes" id="UP000654482"/>
    </source>
</evidence>
<dbReference type="RefSeq" id="WP_194031032.1">
    <property type="nucleotide sequence ID" value="NZ_JADEWZ010000034.1"/>
</dbReference>
<dbReference type="InterPro" id="IPR015943">
    <property type="entry name" value="WD40/YVTN_repeat-like_dom_sf"/>
</dbReference>
<dbReference type="Gene3D" id="3.40.50.300">
    <property type="entry name" value="P-loop containing nucleotide triphosphate hydrolases"/>
    <property type="match status" value="1"/>
</dbReference>
<feature type="repeat" description="WD" evidence="3">
    <location>
        <begin position="607"/>
        <end position="639"/>
    </location>
</feature>
<dbReference type="PROSITE" id="PS50294">
    <property type="entry name" value="WD_REPEATS_REGION"/>
    <property type="match status" value="10"/>
</dbReference>
<dbReference type="Pfam" id="PF14516">
    <property type="entry name" value="AAA_35"/>
    <property type="match status" value="1"/>
</dbReference>
<dbReference type="PROSITE" id="PS00678">
    <property type="entry name" value="WD_REPEATS_1"/>
    <property type="match status" value="1"/>
</dbReference>
<dbReference type="PANTHER" id="PTHR19848:SF8">
    <property type="entry name" value="F-BOX AND WD REPEAT DOMAIN CONTAINING 7"/>
    <property type="match status" value="1"/>
</dbReference>
<keyword evidence="2" id="KW-0677">Repeat</keyword>
<dbReference type="EMBL" id="JADEWZ010000034">
    <property type="protein sequence ID" value="MBE9117943.1"/>
    <property type="molecule type" value="Genomic_DNA"/>
</dbReference>
<feature type="repeat" description="WD" evidence="3">
    <location>
        <begin position="1056"/>
        <end position="1088"/>
    </location>
</feature>
<dbReference type="Gene3D" id="2.130.10.10">
    <property type="entry name" value="YVTN repeat-like/Quinoprotein amine dehydrogenase"/>
    <property type="match status" value="4"/>
</dbReference>
<evidence type="ECO:0000256" key="2">
    <source>
        <dbReference type="ARBA" id="ARBA00022737"/>
    </source>
</evidence>
<reference evidence="4" key="1">
    <citation type="submission" date="2020-10" db="EMBL/GenBank/DDBJ databases">
        <authorList>
            <person name="Castelo-Branco R."/>
            <person name="Eusebio N."/>
            <person name="Adriana R."/>
            <person name="Vieira A."/>
            <person name="Brugerolle De Fraissinette N."/>
            <person name="Rezende De Castro R."/>
            <person name="Schneider M.P."/>
            <person name="Vasconcelos V."/>
            <person name="Leao P.N."/>
        </authorList>
    </citation>
    <scope>NUCLEOTIDE SEQUENCE</scope>
    <source>
        <strain evidence="4">LEGE 07157</strain>
    </source>
</reference>
<comment type="caution">
    <text evidence="4">The sequence shown here is derived from an EMBL/GenBank/DDBJ whole genome shotgun (WGS) entry which is preliminary data.</text>
</comment>
<dbReference type="Pfam" id="PF00400">
    <property type="entry name" value="WD40"/>
    <property type="match status" value="13"/>
</dbReference>
<dbReference type="SUPFAM" id="SSF52540">
    <property type="entry name" value="P-loop containing nucleoside triphosphate hydrolases"/>
    <property type="match status" value="1"/>
</dbReference>
<dbReference type="PROSITE" id="PS50082">
    <property type="entry name" value="WD_REPEATS_2"/>
    <property type="match status" value="12"/>
</dbReference>
<accession>A0A8J7IWC9</accession>
<feature type="repeat" description="WD" evidence="3">
    <location>
        <begin position="810"/>
        <end position="842"/>
    </location>
</feature>
<keyword evidence="5" id="KW-1185">Reference proteome</keyword>
<feature type="repeat" description="WD" evidence="3">
    <location>
        <begin position="1097"/>
        <end position="1131"/>
    </location>
</feature>
<dbReference type="InterPro" id="IPR027417">
    <property type="entry name" value="P-loop_NTPase"/>
</dbReference>
<feature type="repeat" description="WD" evidence="3">
    <location>
        <begin position="769"/>
        <end position="801"/>
    </location>
</feature>
<evidence type="ECO:0000313" key="4">
    <source>
        <dbReference type="EMBL" id="MBE9117943.1"/>
    </source>
</evidence>
<dbReference type="PRINTS" id="PR00320">
    <property type="entry name" value="GPROTEINBRPT"/>
</dbReference>
<feature type="repeat" description="WD" evidence="3">
    <location>
        <begin position="648"/>
        <end position="679"/>
    </location>
</feature>
<dbReference type="InterPro" id="IPR020472">
    <property type="entry name" value="WD40_PAC1"/>
</dbReference>
<dbReference type="InterPro" id="IPR001680">
    <property type="entry name" value="WD40_rpt"/>
</dbReference>
<evidence type="ECO:0000256" key="1">
    <source>
        <dbReference type="ARBA" id="ARBA00022574"/>
    </source>
</evidence>
<proteinExistence type="predicted"/>
<dbReference type="PANTHER" id="PTHR19848">
    <property type="entry name" value="WD40 REPEAT PROTEIN"/>
    <property type="match status" value="1"/>
</dbReference>
<organism evidence="4 5">
    <name type="scientific">Lusitaniella coriacea LEGE 07157</name>
    <dbReference type="NCBI Taxonomy" id="945747"/>
    <lineage>
        <taxon>Bacteria</taxon>
        <taxon>Bacillati</taxon>
        <taxon>Cyanobacteriota</taxon>
        <taxon>Cyanophyceae</taxon>
        <taxon>Spirulinales</taxon>
        <taxon>Lusitaniellaceae</taxon>
        <taxon>Lusitaniella</taxon>
    </lineage>
</organism>
<evidence type="ECO:0000256" key="3">
    <source>
        <dbReference type="PROSITE-ProRule" id="PRU00221"/>
    </source>
</evidence>
<dbReference type="InterPro" id="IPR019775">
    <property type="entry name" value="WD40_repeat_CS"/>
</dbReference>
<dbReference type="SUPFAM" id="SSF50978">
    <property type="entry name" value="WD40 repeat-like"/>
    <property type="match status" value="3"/>
</dbReference>
<gene>
    <name evidence="4" type="ORF">IQ249_18760</name>
</gene>
<feature type="repeat" description="WD" evidence="3">
    <location>
        <begin position="892"/>
        <end position="922"/>
    </location>
</feature>